<dbReference type="GO" id="GO:0033068">
    <property type="term" value="P:macrolide biosynthetic process"/>
    <property type="evidence" value="ECO:0007669"/>
    <property type="project" value="UniProtKB-ARBA"/>
</dbReference>
<dbReference type="Pfam" id="PF00109">
    <property type="entry name" value="ketoacyl-synt"/>
    <property type="match status" value="1"/>
</dbReference>
<feature type="region of interest" description="Disordered" evidence="10">
    <location>
        <begin position="2139"/>
        <end position="2172"/>
    </location>
</feature>
<dbReference type="InterPro" id="IPR016039">
    <property type="entry name" value="Thiolase-like"/>
</dbReference>
<dbReference type="eggNOG" id="COG3321">
    <property type="taxonomic scope" value="Bacteria"/>
</dbReference>
<dbReference type="InterPro" id="IPR014043">
    <property type="entry name" value="Acyl_transferase_dom"/>
</dbReference>
<dbReference type="Pfam" id="PF13602">
    <property type="entry name" value="ADH_zinc_N_2"/>
    <property type="match status" value="1"/>
</dbReference>
<dbReference type="Pfam" id="PF00550">
    <property type="entry name" value="PP-binding"/>
    <property type="match status" value="1"/>
</dbReference>
<dbReference type="FunFam" id="3.40.47.10:FF:000019">
    <property type="entry name" value="Polyketide synthase type I"/>
    <property type="match status" value="1"/>
</dbReference>
<feature type="compositionally biased region" description="Pro residues" evidence="10">
    <location>
        <begin position="2084"/>
        <end position="2104"/>
    </location>
</feature>
<dbReference type="SUPFAM" id="SSF47336">
    <property type="entry name" value="ACP-like"/>
    <property type="match status" value="1"/>
</dbReference>
<feature type="compositionally biased region" description="Basic and acidic residues" evidence="10">
    <location>
        <begin position="2156"/>
        <end position="2166"/>
    </location>
</feature>
<evidence type="ECO:0000256" key="9">
    <source>
        <dbReference type="PROSITE-ProRule" id="PRU01363"/>
    </source>
</evidence>
<evidence type="ECO:0000256" key="7">
    <source>
        <dbReference type="ARBA" id="ARBA00023268"/>
    </source>
</evidence>
<keyword evidence="3" id="KW-0596">Phosphopantetheine</keyword>
<dbReference type="SMART" id="SM01294">
    <property type="entry name" value="PKS_PP_betabranch"/>
    <property type="match status" value="1"/>
</dbReference>
<dbReference type="InterPro" id="IPR049552">
    <property type="entry name" value="PKS_DH_N"/>
</dbReference>
<dbReference type="InterPro" id="IPR015083">
    <property type="entry name" value="NorB/c/GfsB-D-like_docking"/>
</dbReference>
<feature type="domain" description="Ketosynthase family 3 (KS3)" evidence="12">
    <location>
        <begin position="33"/>
        <end position="457"/>
    </location>
</feature>
<dbReference type="PROSITE" id="PS52019">
    <property type="entry name" value="PKS_MFAS_DH"/>
    <property type="match status" value="1"/>
</dbReference>
<dbReference type="EMBL" id="CP002047">
    <property type="protein sequence ID" value="ADI11519.1"/>
    <property type="molecule type" value="Genomic_DNA"/>
</dbReference>
<dbReference type="InterPro" id="IPR014031">
    <property type="entry name" value="Ketoacyl_synth_C"/>
</dbReference>
<evidence type="ECO:0000256" key="1">
    <source>
        <dbReference type="ARBA" id="ARBA00001957"/>
    </source>
</evidence>
<dbReference type="Gene3D" id="3.10.129.110">
    <property type="entry name" value="Polyketide synthase dehydratase"/>
    <property type="match status" value="1"/>
</dbReference>
<dbReference type="InterPro" id="IPR018201">
    <property type="entry name" value="Ketoacyl_synth_AS"/>
</dbReference>
<dbReference type="Pfam" id="PF16197">
    <property type="entry name" value="KAsynt_C_assoc"/>
    <property type="match status" value="1"/>
</dbReference>
<keyword evidence="15" id="KW-1185">Reference proteome</keyword>
<dbReference type="Gene3D" id="3.40.47.10">
    <property type="match status" value="1"/>
</dbReference>
<dbReference type="PROSITE" id="PS00606">
    <property type="entry name" value="KS3_1"/>
    <property type="match status" value="1"/>
</dbReference>
<dbReference type="SUPFAM" id="SSF53901">
    <property type="entry name" value="Thiolase-like"/>
    <property type="match status" value="1"/>
</dbReference>
<dbReference type="SMART" id="SM00827">
    <property type="entry name" value="PKS_AT"/>
    <property type="match status" value="1"/>
</dbReference>
<dbReference type="FunFam" id="3.40.50.720:FF:000209">
    <property type="entry name" value="Polyketide synthase Pks12"/>
    <property type="match status" value="1"/>
</dbReference>
<evidence type="ECO:0000256" key="10">
    <source>
        <dbReference type="SAM" id="MobiDB-lite"/>
    </source>
</evidence>
<dbReference type="InterPro" id="IPR055123">
    <property type="entry name" value="SpnB-like_Rossmann"/>
</dbReference>
<dbReference type="InterPro" id="IPR020806">
    <property type="entry name" value="PKS_PP-bd"/>
</dbReference>
<dbReference type="eggNOG" id="COG0604">
    <property type="taxonomic scope" value="Bacteria"/>
</dbReference>
<accession>D7BSM2</accession>
<protein>
    <submittedName>
        <fullName evidence="14">Modular polyketide synthase</fullName>
    </submittedName>
</protein>
<dbReference type="PROSITE" id="PS50075">
    <property type="entry name" value="CARRIER"/>
    <property type="match status" value="1"/>
</dbReference>
<dbReference type="CDD" id="cd05195">
    <property type="entry name" value="enoyl_red"/>
    <property type="match status" value="1"/>
</dbReference>
<evidence type="ECO:0000256" key="3">
    <source>
        <dbReference type="ARBA" id="ARBA00022450"/>
    </source>
</evidence>
<feature type="domain" description="Carrier" evidence="11">
    <location>
        <begin position="2004"/>
        <end position="2079"/>
    </location>
</feature>
<dbReference type="CDD" id="cd00833">
    <property type="entry name" value="PKS"/>
    <property type="match status" value="1"/>
</dbReference>
<dbReference type="InterPro" id="IPR016035">
    <property type="entry name" value="Acyl_Trfase/lysoPLipase"/>
</dbReference>
<dbReference type="FunFam" id="1.10.1200.10:FF:000007">
    <property type="entry name" value="Probable polyketide synthase pks17"/>
    <property type="match status" value="1"/>
</dbReference>
<dbReference type="RefSeq" id="WP_014180969.1">
    <property type="nucleotide sequence ID" value="NC_016582.1"/>
</dbReference>
<keyword evidence="5" id="KW-0808">Transferase</keyword>
<dbReference type="STRING" id="749414.SBI_08401"/>
<dbReference type="InterPro" id="IPR013154">
    <property type="entry name" value="ADH-like_N"/>
</dbReference>
<dbReference type="SUPFAM" id="SSF52151">
    <property type="entry name" value="FabD/lysophospholipase-like"/>
    <property type="match status" value="1"/>
</dbReference>
<feature type="domain" description="PKS/mFAS DH" evidence="13">
    <location>
        <begin position="925"/>
        <end position="1200"/>
    </location>
</feature>
<dbReference type="InterPro" id="IPR020807">
    <property type="entry name" value="PKS_DH"/>
</dbReference>
<feature type="region of interest" description="C-terminal hotdog fold" evidence="9">
    <location>
        <begin position="1060"/>
        <end position="1200"/>
    </location>
</feature>
<dbReference type="Gene3D" id="3.90.180.10">
    <property type="entry name" value="Medium-chain alcohol dehydrogenases, catalytic domain"/>
    <property type="match status" value="1"/>
</dbReference>
<dbReference type="GO" id="GO:0004315">
    <property type="term" value="F:3-oxoacyl-[acyl-carrier-protein] synthase activity"/>
    <property type="evidence" value="ECO:0007669"/>
    <property type="project" value="InterPro"/>
</dbReference>
<dbReference type="Gene3D" id="3.40.50.720">
    <property type="entry name" value="NAD(P)-binding Rossmann-like Domain"/>
    <property type="match status" value="1"/>
</dbReference>
<dbReference type="GO" id="GO:0006633">
    <property type="term" value="P:fatty acid biosynthetic process"/>
    <property type="evidence" value="ECO:0007669"/>
    <property type="project" value="InterPro"/>
</dbReference>
<dbReference type="Gene3D" id="3.40.50.11460">
    <property type="match status" value="1"/>
</dbReference>
<keyword evidence="6" id="KW-0045">Antibiotic biosynthesis</keyword>
<dbReference type="InterPro" id="IPR014030">
    <property type="entry name" value="Ketoacyl_synth_N"/>
</dbReference>
<dbReference type="Pfam" id="PF02801">
    <property type="entry name" value="Ketoacyl-synt_C"/>
    <property type="match status" value="1"/>
</dbReference>
<feature type="active site" description="Proton acceptor; for dehydratase activity" evidence="9">
    <location>
        <position position="957"/>
    </location>
</feature>
<dbReference type="PANTHER" id="PTHR43775:SF51">
    <property type="entry name" value="INACTIVE PHENOLPHTHIOCEROL SYNTHESIS POLYKETIDE SYNTHASE TYPE I PKS1-RELATED"/>
    <property type="match status" value="1"/>
</dbReference>
<dbReference type="InterPro" id="IPR020843">
    <property type="entry name" value="ER"/>
</dbReference>
<feature type="active site" description="Proton donor; for dehydratase activity" evidence="9">
    <location>
        <position position="1121"/>
    </location>
</feature>
<dbReference type="Pfam" id="PF08990">
    <property type="entry name" value="Docking"/>
    <property type="match status" value="1"/>
</dbReference>
<evidence type="ECO:0000313" key="15">
    <source>
        <dbReference type="Proteomes" id="UP000000377"/>
    </source>
</evidence>
<keyword evidence="8" id="KW-0012">Acyltransferase</keyword>
<dbReference type="InterPro" id="IPR013968">
    <property type="entry name" value="PKS_KR"/>
</dbReference>
<dbReference type="CDD" id="cd08956">
    <property type="entry name" value="KR_3_FAS_SDR_x"/>
    <property type="match status" value="1"/>
</dbReference>
<comment type="pathway">
    <text evidence="2">Antibiotic biosynthesis.</text>
</comment>
<dbReference type="SMART" id="SM00829">
    <property type="entry name" value="PKS_ER"/>
    <property type="match status" value="1"/>
</dbReference>
<dbReference type="Pfam" id="PF14765">
    <property type="entry name" value="PS-DH"/>
    <property type="match status" value="1"/>
</dbReference>
<dbReference type="SMART" id="SM00822">
    <property type="entry name" value="PKS_KR"/>
    <property type="match status" value="1"/>
</dbReference>
<dbReference type="InterPro" id="IPR042104">
    <property type="entry name" value="PKS_dehydratase_sf"/>
</dbReference>
<dbReference type="InterPro" id="IPR032821">
    <property type="entry name" value="PKS_assoc"/>
</dbReference>
<dbReference type="SMART" id="SM00823">
    <property type="entry name" value="PKS_PP"/>
    <property type="match status" value="1"/>
</dbReference>
<feature type="region of interest" description="Disordered" evidence="10">
    <location>
        <begin position="2081"/>
        <end position="2115"/>
    </location>
</feature>
<dbReference type="Gene3D" id="3.30.70.3290">
    <property type="match status" value="1"/>
</dbReference>
<dbReference type="Gene3D" id="1.10.1200.10">
    <property type="entry name" value="ACP-like"/>
    <property type="match status" value="1"/>
</dbReference>
<proteinExistence type="predicted"/>
<reference evidence="14 15" key="1">
    <citation type="journal article" date="2010" name="J. Bacteriol.">
        <title>Genome sequence of the milbemycin-producing bacterium Streptomyces bingchenggensis.</title>
        <authorList>
            <person name="Wang X.J."/>
            <person name="Yan Y.J."/>
            <person name="Zhang B."/>
            <person name="An J."/>
            <person name="Wang J.J."/>
            <person name="Tian J."/>
            <person name="Jiang L."/>
            <person name="Chen Y.H."/>
            <person name="Huang S.X."/>
            <person name="Yin M."/>
            <person name="Zhang J."/>
            <person name="Gao A.L."/>
            <person name="Liu C.X."/>
            <person name="Zhu Z.X."/>
            <person name="Xiang W.S."/>
        </authorList>
    </citation>
    <scope>NUCLEOTIDE SEQUENCE [LARGE SCALE GENOMIC DNA]</scope>
    <source>
        <strain evidence="14 15">BCW-1</strain>
    </source>
</reference>
<dbReference type="HOGENOM" id="CLU_000022_35_2_11"/>
<dbReference type="Pfam" id="PF21089">
    <property type="entry name" value="PKS_DH_N"/>
    <property type="match status" value="1"/>
</dbReference>
<dbReference type="Pfam" id="PF00698">
    <property type="entry name" value="Acyl_transf_1"/>
    <property type="match status" value="1"/>
</dbReference>
<evidence type="ECO:0000256" key="6">
    <source>
        <dbReference type="ARBA" id="ARBA00023194"/>
    </source>
</evidence>
<dbReference type="InterPro" id="IPR036736">
    <property type="entry name" value="ACP-like_sf"/>
</dbReference>
<dbReference type="InterPro" id="IPR009081">
    <property type="entry name" value="PP-bd_ACP"/>
</dbReference>
<dbReference type="InterPro" id="IPR049551">
    <property type="entry name" value="PKS_DH_C"/>
</dbReference>
<keyword evidence="4" id="KW-0597">Phosphoprotein</keyword>
<dbReference type="Pfam" id="PF08659">
    <property type="entry name" value="KR"/>
    <property type="match status" value="1"/>
</dbReference>
<dbReference type="SUPFAM" id="SSF51735">
    <property type="entry name" value="NAD(P)-binding Rossmann-fold domains"/>
    <property type="match status" value="3"/>
</dbReference>
<dbReference type="Pfam" id="PF22953">
    <property type="entry name" value="SpnB_Rossmann"/>
    <property type="match status" value="1"/>
</dbReference>
<dbReference type="InterPro" id="IPR057326">
    <property type="entry name" value="KR_dom"/>
</dbReference>
<dbReference type="InterPro" id="IPR011032">
    <property type="entry name" value="GroES-like_sf"/>
</dbReference>
<dbReference type="Proteomes" id="UP000000377">
    <property type="component" value="Chromosome"/>
</dbReference>
<dbReference type="InterPro" id="IPR001227">
    <property type="entry name" value="Ac_transferase_dom_sf"/>
</dbReference>
<dbReference type="InterPro" id="IPR036291">
    <property type="entry name" value="NAD(P)-bd_dom_sf"/>
</dbReference>
<dbReference type="KEGG" id="sbh:SBI_08401"/>
<dbReference type="InterPro" id="IPR020841">
    <property type="entry name" value="PKS_Beta-ketoAc_synthase_dom"/>
</dbReference>
<dbReference type="SMART" id="SM00826">
    <property type="entry name" value="PKS_DH"/>
    <property type="match status" value="1"/>
</dbReference>
<evidence type="ECO:0000259" key="13">
    <source>
        <dbReference type="PROSITE" id="PS52019"/>
    </source>
</evidence>
<dbReference type="PANTHER" id="PTHR43775">
    <property type="entry name" value="FATTY ACID SYNTHASE"/>
    <property type="match status" value="1"/>
</dbReference>
<feature type="region of interest" description="N-terminal hotdog fold" evidence="9">
    <location>
        <begin position="925"/>
        <end position="1048"/>
    </location>
</feature>
<dbReference type="FunFam" id="3.40.366.10:FF:000002">
    <property type="entry name" value="Probable polyketide synthase 2"/>
    <property type="match status" value="1"/>
</dbReference>
<dbReference type="Gene3D" id="3.40.366.10">
    <property type="entry name" value="Malonyl-Coenzyme A Acyl Carrier Protein, domain 2"/>
    <property type="match status" value="1"/>
</dbReference>
<dbReference type="InterPro" id="IPR016036">
    <property type="entry name" value="Malonyl_transacylase_ACP-bd"/>
</dbReference>
<dbReference type="GO" id="GO:0031177">
    <property type="term" value="F:phosphopantetheine binding"/>
    <property type="evidence" value="ECO:0007669"/>
    <property type="project" value="InterPro"/>
</dbReference>
<evidence type="ECO:0000256" key="2">
    <source>
        <dbReference type="ARBA" id="ARBA00004792"/>
    </source>
</evidence>
<evidence type="ECO:0000256" key="4">
    <source>
        <dbReference type="ARBA" id="ARBA00022553"/>
    </source>
</evidence>
<dbReference type="InterPro" id="IPR006162">
    <property type="entry name" value="Ppantetheine_attach_site"/>
</dbReference>
<dbReference type="InterPro" id="IPR049900">
    <property type="entry name" value="PKS_mFAS_DH"/>
</dbReference>
<dbReference type="SUPFAM" id="SSF50129">
    <property type="entry name" value="GroES-like"/>
    <property type="match status" value="1"/>
</dbReference>
<evidence type="ECO:0000256" key="5">
    <source>
        <dbReference type="ARBA" id="ARBA00022679"/>
    </source>
</evidence>
<sequence>MANQEQLVDYLKRVATDLHDTQQRLREVEARDRQPIAIVGMACRFPGGTDTPEALWDLVSEGRDVISPMPDDRGWDPGMFNDSGETGTSYVREGGFVHDIADFDADFFDINPREALAMDPQQRLLLETSWEAIERARIDLTSLRGSKTGVFVGGSTVYYAGNAAGVPQDVAGYLATGLAASSMSGRISYTFGFEGPSFTVDTACSSSGVALHLAVQALRKGECSLALAGGVCVMATPGTYLEFSKLNGLAADGRCKAFAAAADGFGPAEGVGVLLVERLADAERLGHPVLAVIRGSAINQDGASNGLTAPHGPAQERVIRAALADAQLSARDIDVVEAHGTGTSLGDPIEAQALIAAYGRRRADGGPLWLGSVKSNIGHTQAAAGMAGVIKMVHALRHGLLPRTLHVDEPTHQVDWSEGTVRLLTEARPWPEAGGPRRAGVSSFGMSGTNTHVILEQAPPAEEPAPAAESPVVPWLVSGRGEAALRAQAARLRDFLAERPEASPTRVGFALAGSRAAQSHRAAVVAADRDTLLAGLGSLAEGTPAGHVVTGSVSPGATAFVFPGQGSQWVGMALALADASPVFAEHFRRCAEAVERHTGYTVESVLRADPGAPSLDRVDVVQPVLWAVMVALAELWRSYGVEPAAVVGHSQGEIAAACVAGVLSVDDAARVVVLRSQVLPELSGRGGMASVAQPVELVEKHLERWDGRLSVAAVNGPSSTVVSGDADALEELLEGYEADGVRARRVPVDYASHCAHVDALRGPLLDALSGIEPKAGTVPLYSTVTGRRIDGTTMDAGYWYTNLRQQVRFQEATEALLADGHGVFIECSPHPVLTIGVQETMDQSGANATALGTLRRDEGGWDRFLLALGQAHAHGVAVDWSRVFPDGTSPADLPTYAFQRRRYWLDATAGAAGDPASLGLAPADHPLLGAVTLLAEGDEVVMTGRLGLDTHPWLADHAVAGAVLVPGAVFVELAVRAGDEVGCDRLEEMVLASPLVLPEQGGFDLQLVVGGADEDGRRTLGVYARPSGSDRPWVQHVTGTLAPGGAARPFDLAQWPPEGARPVPVEGCYDQLAEGGFRYGPAFRSLRAVYRRETEVFAEVVLPEEQRGKAAAFGIHPALLDGALHASGLSAVRGDSEGRMALPFAWNGVSLAATGAELLRVRLAPVGDDGMSVHATDASGHPVISIESLVTRPFTAGQLPSGGGDETRDGLFRVAYTPLTDPEPGTATDDWTAVATGSEPTCYGVRRYGDLDALAAAVDGGLPAPPVTLLPCEPAPDDGDLPGALRRRLGEVLHTVQRWLADERFAVSRLVVVTRGAVAAFEGDDVTDLVHAPVWGLIRSAQSEHPDRLVLVDLDGPELPKAVAAAVAVAVAAGEKQIVVRDGTVRVSRLVPAVSGGALALPETPHWRLDIAAPATLDNLGLVAAEEPGPPAPGHVRVQVRAAGVNFRDVLIALGMYPGDGAFRGSEGAGVVLEVAEDVTSVAVGDRVMGMFQGAFGSTAVADARSVVPIPPDWTDEQAAAVPIAYVTAWYGLVDLAGLKAGESVLIHAATGGVGTAAVQIARHLGAEVYATAGPGKHHVLEAMGIDEAHRASSRDLDFEDAFRAATGGRGVDVVLNSLTGDHTDASLRLLAEKGRFVELGMTDVRDPEQLAEPYPGLRYRVLDLREPGEDGIGRMLTEILGRFARGELTHPAVRAFDIRRARDAFRLMSRAAHIGKIVLTLPRPLDPDGTVLVTGGTGTLGGLIARHLVTRHGVRHLLLTSRRGPEAPGAPALREDLAALGATVTVTACDAGDRERLAEVLAGVPDAHPLTGVVHCAGVLDDGMVDALTPEQLARVLRPKAEAALHLHELTQDADLALFVLFSSIVGVYGNPSQANYAAASTFLDALAQHRQAGGLPAQSLAWGMWEETSALTGELDDGARQRISQAGMDPLPTEQALALFDRSYAVGDALLVPIRQSTAASRGGLAAGRTRARRVADSGVAGTGGPSLTDRVTALPEAERDSCVLEAVRAHMAAVLGHDSADEIAPDRTFKELGFDSLTAVELRNRLSAATGLRLPATFVFDFANPVALAEHLREQIAPPTELGPPTDPSTPADPSPPPGLPEGPSTDPRESRVRQVLAAIPLRRLEESGLLETLLRLGEGPGEADTTGARPVEGTRDETHTPDSTDIASMDLEELVNAALRNDES</sequence>
<dbReference type="Pfam" id="PF08240">
    <property type="entry name" value="ADH_N"/>
    <property type="match status" value="1"/>
</dbReference>
<keyword evidence="7" id="KW-0511">Multifunctional enzyme</keyword>
<dbReference type="PATRIC" id="fig|749414.3.peg.8645"/>
<name>D7BSM2_STRBB</name>
<dbReference type="PROSITE" id="PS52004">
    <property type="entry name" value="KS3_2"/>
    <property type="match status" value="1"/>
</dbReference>
<dbReference type="GO" id="GO:0004312">
    <property type="term" value="F:fatty acid synthase activity"/>
    <property type="evidence" value="ECO:0007669"/>
    <property type="project" value="TreeGrafter"/>
</dbReference>
<dbReference type="SMART" id="SM00825">
    <property type="entry name" value="PKS_KS"/>
    <property type="match status" value="1"/>
</dbReference>
<evidence type="ECO:0000256" key="8">
    <source>
        <dbReference type="ARBA" id="ARBA00023315"/>
    </source>
</evidence>
<evidence type="ECO:0000259" key="12">
    <source>
        <dbReference type="PROSITE" id="PS52004"/>
    </source>
</evidence>
<dbReference type="InterPro" id="IPR050091">
    <property type="entry name" value="PKS_NRPS_Biosynth_Enz"/>
</dbReference>
<dbReference type="PROSITE" id="PS00012">
    <property type="entry name" value="PHOSPHOPANTETHEINE"/>
    <property type="match status" value="1"/>
</dbReference>
<evidence type="ECO:0000313" key="14">
    <source>
        <dbReference type="EMBL" id="ADI11519.1"/>
    </source>
</evidence>
<comment type="cofactor">
    <cofactor evidence="1">
        <name>pantetheine 4'-phosphate</name>
        <dbReference type="ChEBI" id="CHEBI:47942"/>
    </cofactor>
</comment>
<dbReference type="GO" id="GO:0016491">
    <property type="term" value="F:oxidoreductase activity"/>
    <property type="evidence" value="ECO:0007669"/>
    <property type="project" value="InterPro"/>
</dbReference>
<dbReference type="SUPFAM" id="SSF55048">
    <property type="entry name" value="Probable ACP-binding domain of malonyl-CoA ACP transacylase"/>
    <property type="match status" value="1"/>
</dbReference>
<organism evidence="14 15">
    <name type="scientific">Streptomyces bingchenggensis (strain BCW-1)</name>
    <dbReference type="NCBI Taxonomy" id="749414"/>
    <lineage>
        <taxon>Bacteria</taxon>
        <taxon>Bacillati</taxon>
        <taxon>Actinomycetota</taxon>
        <taxon>Actinomycetes</taxon>
        <taxon>Kitasatosporales</taxon>
        <taxon>Streptomycetaceae</taxon>
        <taxon>Streptomyces</taxon>
    </lineage>
</organism>
<evidence type="ECO:0000259" key="11">
    <source>
        <dbReference type="PROSITE" id="PS50075"/>
    </source>
</evidence>
<gene>
    <name evidence="14" type="primary">nanA11</name>
    <name evidence="14" type="ordered locus">SBI_08401</name>
</gene>